<organism evidence="3 4">
    <name type="scientific">Nephila pilipes</name>
    <name type="common">Giant wood spider</name>
    <name type="synonym">Nephila maculata</name>
    <dbReference type="NCBI Taxonomy" id="299642"/>
    <lineage>
        <taxon>Eukaryota</taxon>
        <taxon>Metazoa</taxon>
        <taxon>Ecdysozoa</taxon>
        <taxon>Arthropoda</taxon>
        <taxon>Chelicerata</taxon>
        <taxon>Arachnida</taxon>
        <taxon>Araneae</taxon>
        <taxon>Araneomorphae</taxon>
        <taxon>Entelegynae</taxon>
        <taxon>Araneoidea</taxon>
        <taxon>Nephilidae</taxon>
        <taxon>Nephila</taxon>
    </lineage>
</organism>
<accession>A0A8X6MY03</accession>
<protein>
    <submittedName>
        <fullName evidence="3">Uncharacterized protein</fullName>
    </submittedName>
</protein>
<feature type="signal peptide" evidence="2">
    <location>
        <begin position="1"/>
        <end position="29"/>
    </location>
</feature>
<gene>
    <name evidence="3" type="ORF">NPIL_608951</name>
</gene>
<keyword evidence="2" id="KW-0732">Signal</keyword>
<evidence type="ECO:0000313" key="3">
    <source>
        <dbReference type="EMBL" id="GFS83905.1"/>
    </source>
</evidence>
<name>A0A8X6MY03_NEPPI</name>
<keyword evidence="4" id="KW-1185">Reference proteome</keyword>
<feature type="compositionally biased region" description="Pro residues" evidence="1">
    <location>
        <begin position="113"/>
        <end position="127"/>
    </location>
</feature>
<dbReference type="EMBL" id="BMAW01052040">
    <property type="protein sequence ID" value="GFS83905.1"/>
    <property type="molecule type" value="Genomic_DNA"/>
</dbReference>
<reference evidence="3" key="1">
    <citation type="submission" date="2020-08" db="EMBL/GenBank/DDBJ databases">
        <title>Multicomponent nature underlies the extraordinary mechanical properties of spider dragline silk.</title>
        <authorList>
            <person name="Kono N."/>
            <person name="Nakamura H."/>
            <person name="Mori M."/>
            <person name="Yoshida Y."/>
            <person name="Ohtoshi R."/>
            <person name="Malay A.D."/>
            <person name="Moran D.A.P."/>
            <person name="Tomita M."/>
            <person name="Numata K."/>
            <person name="Arakawa K."/>
        </authorList>
    </citation>
    <scope>NUCLEOTIDE SEQUENCE</scope>
</reference>
<sequence>MPILSLENSKWRIISNFSMLLVSLLSVKCSILEPFMDGKYDMPHAKNWIQLQDIYVNTCAMILLGKTPENRQLIADLAVQTKNSPSTKSFRCSIDSASAPRGCQETPSSFSQVPPPPGSAPGLPLPPSIILRSRHQKWR</sequence>
<dbReference type="AlphaFoldDB" id="A0A8X6MY03"/>
<evidence type="ECO:0000313" key="4">
    <source>
        <dbReference type="Proteomes" id="UP000887013"/>
    </source>
</evidence>
<dbReference type="Proteomes" id="UP000887013">
    <property type="component" value="Unassembled WGS sequence"/>
</dbReference>
<feature type="region of interest" description="Disordered" evidence="1">
    <location>
        <begin position="85"/>
        <end position="139"/>
    </location>
</feature>
<evidence type="ECO:0000256" key="1">
    <source>
        <dbReference type="SAM" id="MobiDB-lite"/>
    </source>
</evidence>
<proteinExistence type="predicted"/>
<evidence type="ECO:0000256" key="2">
    <source>
        <dbReference type="SAM" id="SignalP"/>
    </source>
</evidence>
<feature type="chain" id="PRO_5036504068" evidence="2">
    <location>
        <begin position="30"/>
        <end position="139"/>
    </location>
</feature>
<comment type="caution">
    <text evidence="3">The sequence shown here is derived from an EMBL/GenBank/DDBJ whole genome shotgun (WGS) entry which is preliminary data.</text>
</comment>